<comment type="caution">
    <text evidence="2">The sequence shown here is derived from an EMBL/GenBank/DDBJ whole genome shotgun (WGS) entry which is preliminary data.</text>
</comment>
<keyword evidence="3" id="KW-1185">Reference proteome</keyword>
<dbReference type="Proteomes" id="UP000696294">
    <property type="component" value="Unassembled WGS sequence"/>
</dbReference>
<sequence length="124" mass="12728">MMRLTWKDALATGVAGANVAVYVAFTQGADVPIIDSVRGATATILLLGLVGGCSLSAAADAYERKGPYMIVATTTGGIALVAGVTGLIVGSELALAVLFYATMALWLMATVRHAIMPAETEVLR</sequence>
<keyword evidence="1" id="KW-0472">Membrane</keyword>
<dbReference type="EMBL" id="JAATEP010000045">
    <property type="protein sequence ID" value="NJP96070.1"/>
    <property type="molecule type" value="Genomic_DNA"/>
</dbReference>
<accession>A0ABX1BE96</accession>
<evidence type="ECO:0000256" key="1">
    <source>
        <dbReference type="SAM" id="Phobius"/>
    </source>
</evidence>
<feature type="transmembrane region" description="Helical" evidence="1">
    <location>
        <begin position="44"/>
        <end position="62"/>
    </location>
</feature>
<reference evidence="2 3" key="1">
    <citation type="submission" date="2020-03" db="EMBL/GenBank/DDBJ databases">
        <title>WGS of actinomycetes isolated from Thailand.</title>
        <authorList>
            <person name="Thawai C."/>
        </authorList>
    </citation>
    <scope>NUCLEOTIDE SEQUENCE [LARGE SCALE GENOMIC DNA]</scope>
    <source>
        <strain evidence="2 3">FMUSA5-5</strain>
    </source>
</reference>
<organism evidence="2 3">
    <name type="scientific">Nonomuraea composti</name>
    <dbReference type="NCBI Taxonomy" id="2720023"/>
    <lineage>
        <taxon>Bacteria</taxon>
        <taxon>Bacillati</taxon>
        <taxon>Actinomycetota</taxon>
        <taxon>Actinomycetes</taxon>
        <taxon>Streptosporangiales</taxon>
        <taxon>Streptosporangiaceae</taxon>
        <taxon>Nonomuraea</taxon>
    </lineage>
</organism>
<proteinExistence type="predicted"/>
<feature type="transmembrane region" description="Helical" evidence="1">
    <location>
        <begin position="95"/>
        <end position="115"/>
    </location>
</feature>
<protein>
    <submittedName>
        <fullName evidence="2">Uncharacterized protein</fullName>
    </submittedName>
</protein>
<keyword evidence="1" id="KW-0812">Transmembrane</keyword>
<name>A0ABX1BE96_9ACTN</name>
<dbReference type="RefSeq" id="WP_168017708.1">
    <property type="nucleotide sequence ID" value="NZ_JAATEP010000045.1"/>
</dbReference>
<keyword evidence="1" id="KW-1133">Transmembrane helix</keyword>
<evidence type="ECO:0000313" key="3">
    <source>
        <dbReference type="Proteomes" id="UP000696294"/>
    </source>
</evidence>
<gene>
    <name evidence="2" type="ORF">HCN51_42680</name>
</gene>
<evidence type="ECO:0000313" key="2">
    <source>
        <dbReference type="EMBL" id="NJP96070.1"/>
    </source>
</evidence>
<feature type="transmembrane region" description="Helical" evidence="1">
    <location>
        <begin position="69"/>
        <end position="89"/>
    </location>
</feature>